<dbReference type="Proteomes" id="UP000655420">
    <property type="component" value="Unassembled WGS sequence"/>
</dbReference>
<dbReference type="NCBIfam" id="NF000942">
    <property type="entry name" value="PRK00094.1-4"/>
    <property type="match status" value="1"/>
</dbReference>
<dbReference type="NCBIfam" id="NF000940">
    <property type="entry name" value="PRK00094.1-2"/>
    <property type="match status" value="1"/>
</dbReference>
<comment type="pathway">
    <text evidence="14">Membrane lipid metabolism; glycerophospholipid metabolism.</text>
</comment>
<dbReference type="PANTHER" id="PTHR11728:SF1">
    <property type="entry name" value="GLYCEROL-3-PHOSPHATE DEHYDROGENASE [NAD(+)] 2, CHLOROPLASTIC"/>
    <property type="match status" value="1"/>
</dbReference>
<dbReference type="InterPro" id="IPR006109">
    <property type="entry name" value="G3P_DH_NAD-dep_C"/>
</dbReference>
<sequence length="379" mass="38940">MNAFDTGLGSASSARSGPYARVGVVGAGAWGTALAVIAARAGRAVTLWGRDEAAIAEMIETRENARYLPGITLPAEINPTADLKELARDSDAVLIVTPSETIREITRALAPLLPDGVPVVLCAKGIEAGSGLLMSGVAAEELPGRPIGALSGPTFADEAAAGHLTAVTIASDFPAGMPAAETPAARMALSLGTANFRPYISDDLVGVEVGGAVKNVVAIACGIAAGAGFAANTRAALITRGLDEMKRLAEAIGGRRETVTGLAGVGDLTLTCSSTHSRNLSLGMQLGQGRPRAECFDGRPVVVEGEANAISVTDLARMKSVHMPIAEAVRAILHEGAPIGQTFARLWTRPIEAEPRALQLALDHPAPESQVRDLAGRMP</sequence>
<dbReference type="UniPathway" id="UPA00940"/>
<evidence type="ECO:0000256" key="13">
    <source>
        <dbReference type="ARBA" id="ARBA00080511"/>
    </source>
</evidence>
<evidence type="ECO:0000313" key="22">
    <source>
        <dbReference type="Proteomes" id="UP000655420"/>
    </source>
</evidence>
<evidence type="ECO:0000256" key="2">
    <source>
        <dbReference type="ARBA" id="ARBA00022516"/>
    </source>
</evidence>
<dbReference type="GO" id="GO:0005829">
    <property type="term" value="C:cytosol"/>
    <property type="evidence" value="ECO:0007669"/>
    <property type="project" value="TreeGrafter"/>
</dbReference>
<keyword evidence="22" id="KW-1185">Reference proteome</keyword>
<evidence type="ECO:0000256" key="9">
    <source>
        <dbReference type="ARBA" id="ARBA00023264"/>
    </source>
</evidence>
<comment type="caution">
    <text evidence="21">The sequence shown here is derived from an EMBL/GenBank/DDBJ whole genome shotgun (WGS) entry which is preliminary data.</text>
</comment>
<evidence type="ECO:0000256" key="5">
    <source>
        <dbReference type="ARBA" id="ARBA00023002"/>
    </source>
</evidence>
<evidence type="ECO:0000256" key="18">
    <source>
        <dbReference type="RuleBase" id="RU000437"/>
    </source>
</evidence>
<feature type="binding site" evidence="14">
    <location>
        <position position="277"/>
    </location>
    <ligand>
        <name>sn-glycerol 3-phosphate</name>
        <dbReference type="ChEBI" id="CHEBI:57597"/>
    </ligand>
</feature>
<dbReference type="FunFam" id="3.40.50.720:FF:000019">
    <property type="entry name" value="Glycerol-3-phosphate dehydrogenase [NAD(P)+]"/>
    <property type="match status" value="1"/>
</dbReference>
<feature type="binding site" evidence="14">
    <location>
        <position position="279"/>
    </location>
    <ligand>
        <name>sn-glycerol 3-phosphate</name>
        <dbReference type="ChEBI" id="CHEBI:57597"/>
    </ligand>
</feature>
<dbReference type="FunFam" id="1.10.1040.10:FF:000001">
    <property type="entry name" value="Glycerol-3-phosphate dehydrogenase [NAD(P)+]"/>
    <property type="match status" value="1"/>
</dbReference>
<feature type="binding site" evidence="17">
    <location>
        <position position="278"/>
    </location>
    <ligand>
        <name>NAD(+)</name>
        <dbReference type="ChEBI" id="CHEBI:57540"/>
    </ligand>
</feature>
<dbReference type="InterPro" id="IPR036291">
    <property type="entry name" value="NAD(P)-bd_dom_sf"/>
</dbReference>
<evidence type="ECO:0000256" key="11">
    <source>
        <dbReference type="ARBA" id="ARBA00066687"/>
    </source>
</evidence>
<dbReference type="Pfam" id="PF07479">
    <property type="entry name" value="NAD_Gly3P_dh_C"/>
    <property type="match status" value="1"/>
</dbReference>
<reference evidence="21" key="1">
    <citation type="submission" date="2020-12" db="EMBL/GenBank/DDBJ databases">
        <title>Bacterial taxonomy.</title>
        <authorList>
            <person name="Pan X."/>
        </authorList>
    </citation>
    <scope>NUCLEOTIDE SEQUENCE</scope>
    <source>
        <strain evidence="21">M0105</strain>
    </source>
</reference>
<feature type="binding site" evidence="14">
    <location>
        <position position="304"/>
    </location>
    <ligand>
        <name>NADPH</name>
        <dbReference type="ChEBI" id="CHEBI:57783"/>
    </ligand>
</feature>
<evidence type="ECO:0000256" key="1">
    <source>
        <dbReference type="ARBA" id="ARBA00011009"/>
    </source>
</evidence>
<keyword evidence="2 14" id="KW-0444">Lipid biosynthesis</keyword>
<feature type="binding site" evidence="14">
    <location>
        <position position="154"/>
    </location>
    <ligand>
        <name>sn-glycerol 3-phosphate</name>
        <dbReference type="ChEBI" id="CHEBI:57597"/>
    </ligand>
</feature>
<evidence type="ECO:0000256" key="10">
    <source>
        <dbReference type="ARBA" id="ARBA00052716"/>
    </source>
</evidence>
<feature type="binding site" evidence="14">
    <location>
        <position position="278"/>
    </location>
    <ligand>
        <name>sn-glycerol 3-phosphate</name>
        <dbReference type="ChEBI" id="CHEBI:57597"/>
    </ligand>
</feature>
<feature type="binding site" evidence="14">
    <location>
        <position position="214"/>
    </location>
    <ligand>
        <name>sn-glycerol 3-phosphate</name>
        <dbReference type="ChEBI" id="CHEBI:57597"/>
    </ligand>
</feature>
<dbReference type="HAMAP" id="MF_00394">
    <property type="entry name" value="NAD_Glyc3P_dehydrog"/>
    <property type="match status" value="1"/>
</dbReference>
<comment type="catalytic activity">
    <reaction evidence="14">
        <text>sn-glycerol 3-phosphate + NAD(+) = dihydroxyacetone phosphate + NADH + H(+)</text>
        <dbReference type="Rhea" id="RHEA:11092"/>
        <dbReference type="ChEBI" id="CHEBI:15378"/>
        <dbReference type="ChEBI" id="CHEBI:57540"/>
        <dbReference type="ChEBI" id="CHEBI:57597"/>
        <dbReference type="ChEBI" id="CHEBI:57642"/>
        <dbReference type="ChEBI" id="CHEBI:57945"/>
        <dbReference type="EC" id="1.1.1.94"/>
    </reaction>
</comment>
<dbReference type="GO" id="GO:0006650">
    <property type="term" value="P:glycerophospholipid metabolic process"/>
    <property type="evidence" value="ECO:0007669"/>
    <property type="project" value="UniProtKB-UniRule"/>
</dbReference>
<dbReference type="Pfam" id="PF01210">
    <property type="entry name" value="NAD_Gly3P_dh_N"/>
    <property type="match status" value="1"/>
</dbReference>
<dbReference type="Gene3D" id="3.40.50.720">
    <property type="entry name" value="NAD(P)-binding Rossmann-like Domain"/>
    <property type="match status" value="1"/>
</dbReference>
<dbReference type="PROSITE" id="PS00957">
    <property type="entry name" value="NAD_G3PDH"/>
    <property type="match status" value="1"/>
</dbReference>
<feature type="binding site" evidence="16">
    <location>
        <begin position="278"/>
        <end position="279"/>
    </location>
    <ligand>
        <name>substrate</name>
    </ligand>
</feature>
<feature type="binding site" evidence="14">
    <location>
        <position position="50"/>
    </location>
    <ligand>
        <name>NADPH</name>
        <dbReference type="ChEBI" id="CHEBI:57783"/>
    </ligand>
</feature>
<dbReference type="InterPro" id="IPR008927">
    <property type="entry name" value="6-PGluconate_DH-like_C_sf"/>
</dbReference>
<feature type="binding site" evidence="14">
    <location>
        <position position="124"/>
    </location>
    <ligand>
        <name>NADPH</name>
        <dbReference type="ChEBI" id="CHEBI:57783"/>
    </ligand>
</feature>
<keyword evidence="4 14" id="KW-0521">NADP</keyword>
<feature type="binding site" evidence="14">
    <location>
        <position position="124"/>
    </location>
    <ligand>
        <name>sn-glycerol 3-phosphate</name>
        <dbReference type="ChEBI" id="CHEBI:57597"/>
    </ligand>
</feature>
<feature type="binding site" evidence="14">
    <location>
        <position position="156"/>
    </location>
    <ligand>
        <name>NADPH</name>
        <dbReference type="ChEBI" id="CHEBI:57783"/>
    </ligand>
</feature>
<evidence type="ECO:0000256" key="3">
    <source>
        <dbReference type="ARBA" id="ARBA00022741"/>
    </source>
</evidence>
<comment type="function">
    <text evidence="14">Catalyzes the reduction of the glycolytic intermediate dihydroxyacetone phosphate (DHAP) to sn-glycerol 3-phosphate (G3P), the key precursor for phospholipid synthesis.</text>
</comment>
<dbReference type="InterPro" id="IPR011128">
    <property type="entry name" value="G3P_DH_NAD-dep_N"/>
</dbReference>
<dbReference type="PRINTS" id="PR00077">
    <property type="entry name" value="GPDHDRGNASE"/>
</dbReference>
<keyword evidence="6 14" id="KW-0520">NAD</keyword>
<dbReference type="GO" id="GO:0047952">
    <property type="term" value="F:glycerol-3-phosphate dehydrogenase [NAD(P)+] activity"/>
    <property type="evidence" value="ECO:0007669"/>
    <property type="project" value="UniProtKB-UniRule"/>
</dbReference>
<dbReference type="SUPFAM" id="SSF48179">
    <property type="entry name" value="6-phosphogluconate dehydrogenase C-terminal domain-like"/>
    <property type="match status" value="1"/>
</dbReference>
<dbReference type="GO" id="GO:0008654">
    <property type="term" value="P:phospholipid biosynthetic process"/>
    <property type="evidence" value="ECO:0007669"/>
    <property type="project" value="UniProtKB-KW"/>
</dbReference>
<dbReference type="SUPFAM" id="SSF51735">
    <property type="entry name" value="NAD(P)-binding Rossmann-fold domains"/>
    <property type="match status" value="1"/>
</dbReference>
<dbReference type="GO" id="GO:0005975">
    <property type="term" value="P:carbohydrate metabolic process"/>
    <property type="evidence" value="ECO:0007669"/>
    <property type="project" value="InterPro"/>
</dbReference>
<comment type="catalytic activity">
    <reaction evidence="10">
        <text>sn-glycerol 3-phosphate + NADP(+) = dihydroxyacetone phosphate + NADPH + H(+)</text>
        <dbReference type="Rhea" id="RHEA:11096"/>
        <dbReference type="ChEBI" id="CHEBI:15378"/>
        <dbReference type="ChEBI" id="CHEBI:57597"/>
        <dbReference type="ChEBI" id="CHEBI:57642"/>
        <dbReference type="ChEBI" id="CHEBI:57783"/>
        <dbReference type="ChEBI" id="CHEBI:58349"/>
        <dbReference type="EC" id="1.1.1.94"/>
    </reaction>
    <physiologicalReaction direction="right-to-left" evidence="10">
        <dbReference type="Rhea" id="RHEA:11098"/>
    </physiologicalReaction>
</comment>
<dbReference type="Gene3D" id="1.10.1040.10">
    <property type="entry name" value="N-(1-d-carboxylethyl)-l-norvaline Dehydrogenase, domain 2"/>
    <property type="match status" value="1"/>
</dbReference>
<evidence type="ECO:0000256" key="17">
    <source>
        <dbReference type="PIRSR" id="PIRSR000114-3"/>
    </source>
</evidence>
<dbReference type="PANTHER" id="PTHR11728">
    <property type="entry name" value="GLYCEROL-3-PHOSPHATE DEHYDROGENASE"/>
    <property type="match status" value="1"/>
</dbReference>
<keyword evidence="14" id="KW-0963">Cytoplasm</keyword>
<name>A0A8J7M626_9RHOB</name>
<dbReference type="GO" id="GO:0046167">
    <property type="term" value="P:glycerol-3-phosphate biosynthetic process"/>
    <property type="evidence" value="ECO:0007669"/>
    <property type="project" value="UniProtKB-UniRule"/>
</dbReference>
<dbReference type="PIRSF" id="PIRSF000114">
    <property type="entry name" value="Glycerol-3-P_dh"/>
    <property type="match status" value="1"/>
</dbReference>
<feature type="binding site" evidence="14">
    <location>
        <position position="30"/>
    </location>
    <ligand>
        <name>NADPH</name>
        <dbReference type="ChEBI" id="CHEBI:57783"/>
    </ligand>
</feature>
<protein>
    <recommendedName>
        <fullName evidence="12 14">Glycerol-3-phosphate dehydrogenase [NAD(P)+]</fullName>
        <ecNumber evidence="11 14">1.1.1.94</ecNumber>
    </recommendedName>
    <alternativeName>
        <fullName evidence="14">NAD(P)(+)-dependent glycerol-3-phosphate dehydrogenase</fullName>
    </alternativeName>
    <alternativeName>
        <fullName evidence="13 14">NAD(P)H-dependent dihydroxyacetone-phosphate reductase</fullName>
    </alternativeName>
</protein>
<keyword evidence="9 14" id="KW-1208">Phospholipid metabolism</keyword>
<evidence type="ECO:0000256" key="15">
    <source>
        <dbReference type="PIRSR" id="PIRSR000114-1"/>
    </source>
</evidence>
<dbReference type="EMBL" id="JAEHHL010000004">
    <property type="protein sequence ID" value="MBK0399206.1"/>
    <property type="molecule type" value="Genomic_DNA"/>
</dbReference>
<feature type="binding site" evidence="14">
    <location>
        <position position="302"/>
    </location>
    <ligand>
        <name>NADPH</name>
        <dbReference type="ChEBI" id="CHEBI:57783"/>
    </ligand>
</feature>
<evidence type="ECO:0000256" key="7">
    <source>
        <dbReference type="ARBA" id="ARBA00023098"/>
    </source>
</evidence>
<feature type="binding site" evidence="14">
    <location>
        <position position="152"/>
    </location>
    <ligand>
        <name>sn-glycerol 3-phosphate</name>
        <dbReference type="ChEBI" id="CHEBI:57597"/>
    </ligand>
</feature>
<feature type="binding site" evidence="16">
    <location>
        <position position="124"/>
    </location>
    <ligand>
        <name>substrate</name>
    </ligand>
</feature>
<evidence type="ECO:0000259" key="20">
    <source>
        <dbReference type="Pfam" id="PF07479"/>
    </source>
</evidence>
<keyword evidence="8 14" id="KW-0594">Phospholipid biosynthesis</keyword>
<feature type="binding site" evidence="14">
    <location>
        <position position="267"/>
    </location>
    <ligand>
        <name>sn-glycerol 3-phosphate</name>
        <dbReference type="ChEBI" id="CHEBI:57597"/>
    </ligand>
</feature>
<feature type="domain" description="Glycerol-3-phosphate dehydrogenase NAD-dependent C-terminal" evidence="20">
    <location>
        <begin position="203"/>
        <end position="341"/>
    </location>
</feature>
<feature type="domain" description="Glycerol-3-phosphate dehydrogenase NAD-dependent N-terminal" evidence="19">
    <location>
        <begin position="22"/>
        <end position="172"/>
    </location>
</feature>
<gene>
    <name evidence="14" type="primary">gpsA</name>
    <name evidence="21" type="ORF">H0I76_08395</name>
</gene>
<proteinExistence type="inferred from homology"/>
<feature type="binding site" evidence="17">
    <location>
        <begin position="26"/>
        <end position="31"/>
    </location>
    <ligand>
        <name>NAD(+)</name>
        <dbReference type="ChEBI" id="CHEBI:57540"/>
    </ligand>
</feature>
<dbReference type="EC" id="1.1.1.94" evidence="11 14"/>
<comment type="subcellular location">
    <subcellularLocation>
        <location evidence="14">Cytoplasm</location>
    </subcellularLocation>
</comment>
<feature type="binding site" evidence="14">
    <location>
        <position position="278"/>
    </location>
    <ligand>
        <name>NADPH</name>
        <dbReference type="ChEBI" id="CHEBI:57783"/>
    </ligand>
</feature>
<feature type="binding site" evidence="17">
    <location>
        <position position="156"/>
    </location>
    <ligand>
        <name>NAD(+)</name>
        <dbReference type="ChEBI" id="CHEBI:57540"/>
    </ligand>
</feature>
<feature type="binding site" evidence="14">
    <location>
        <position position="67"/>
    </location>
    <ligand>
        <name>NADPH</name>
        <dbReference type="ChEBI" id="CHEBI:57783"/>
    </ligand>
</feature>
<organism evidence="21 22">
    <name type="scientific">Thermohalobaculum xanthum</name>
    <dbReference type="NCBI Taxonomy" id="2753746"/>
    <lineage>
        <taxon>Bacteria</taxon>
        <taxon>Pseudomonadati</taxon>
        <taxon>Pseudomonadota</taxon>
        <taxon>Alphaproteobacteria</taxon>
        <taxon>Rhodobacterales</taxon>
        <taxon>Paracoccaceae</taxon>
        <taxon>Thermohalobaculum</taxon>
    </lineage>
</organism>
<dbReference type="GO" id="GO:0051287">
    <property type="term" value="F:NAD binding"/>
    <property type="evidence" value="ECO:0007669"/>
    <property type="project" value="InterPro"/>
</dbReference>
<keyword evidence="3 14" id="KW-0547">Nucleotide-binding</keyword>
<dbReference type="InterPro" id="IPR006168">
    <property type="entry name" value="G3P_DH_NAD-dep"/>
</dbReference>
<evidence type="ECO:0000259" key="19">
    <source>
        <dbReference type="Pfam" id="PF01210"/>
    </source>
</evidence>
<dbReference type="InterPro" id="IPR013328">
    <property type="entry name" value="6PGD_dom2"/>
</dbReference>
<evidence type="ECO:0000256" key="16">
    <source>
        <dbReference type="PIRSR" id="PIRSR000114-2"/>
    </source>
</evidence>
<dbReference type="GO" id="GO:0046168">
    <property type="term" value="P:glycerol-3-phosphate catabolic process"/>
    <property type="evidence" value="ECO:0007669"/>
    <property type="project" value="InterPro"/>
</dbReference>
<evidence type="ECO:0000256" key="12">
    <source>
        <dbReference type="ARBA" id="ARBA00069372"/>
    </source>
</evidence>
<evidence type="ECO:0000256" key="14">
    <source>
        <dbReference type="HAMAP-Rule" id="MF_00394"/>
    </source>
</evidence>
<comment type="similarity">
    <text evidence="1 14 18">Belongs to the NAD-dependent glycerol-3-phosphate dehydrogenase family.</text>
</comment>
<evidence type="ECO:0000313" key="21">
    <source>
        <dbReference type="EMBL" id="MBK0399206.1"/>
    </source>
</evidence>
<dbReference type="RefSeq" id="WP_200609246.1">
    <property type="nucleotide sequence ID" value="NZ_JAEHHL010000004.1"/>
</dbReference>
<feature type="active site" description="Proton acceptor" evidence="14 15">
    <location>
        <position position="214"/>
    </location>
</feature>
<evidence type="ECO:0000256" key="8">
    <source>
        <dbReference type="ARBA" id="ARBA00023209"/>
    </source>
</evidence>
<keyword evidence="5 14" id="KW-0560">Oxidoreductase</keyword>
<keyword evidence="7 14" id="KW-0443">Lipid metabolism</keyword>
<accession>A0A8J7M626</accession>
<evidence type="ECO:0000256" key="6">
    <source>
        <dbReference type="ARBA" id="ARBA00023027"/>
    </source>
</evidence>
<comment type="caution">
    <text evidence="14">Lacks conserved residue(s) required for the propagation of feature annotation.</text>
</comment>
<dbReference type="AlphaFoldDB" id="A0A8J7M626"/>
<evidence type="ECO:0000256" key="4">
    <source>
        <dbReference type="ARBA" id="ARBA00022857"/>
    </source>
</evidence>